<feature type="repeat" description="HEAT" evidence="2">
    <location>
        <begin position="824"/>
        <end position="861"/>
    </location>
</feature>
<dbReference type="EMBL" id="HBGS01018206">
    <property type="protein sequence ID" value="CAD9404861.1"/>
    <property type="molecule type" value="Transcribed_RNA"/>
</dbReference>
<dbReference type="PANTHER" id="PTHR23346">
    <property type="entry name" value="TRANSLATIONAL ACTIVATOR GCN1-RELATED"/>
    <property type="match status" value="1"/>
</dbReference>
<dbReference type="Pfam" id="PF25801">
    <property type="entry name" value="HEAT_GCN1_C_2"/>
    <property type="match status" value="1"/>
</dbReference>
<dbReference type="Pfam" id="PF24984">
    <property type="entry name" value="HEAT_EF3_GNC1"/>
    <property type="match status" value="1"/>
</dbReference>
<dbReference type="Pfam" id="PF23271">
    <property type="entry name" value="HEAT_GCN1"/>
    <property type="match status" value="1"/>
</dbReference>
<organism evidence="5">
    <name type="scientific">Octactis speculum</name>
    <dbReference type="NCBI Taxonomy" id="3111310"/>
    <lineage>
        <taxon>Eukaryota</taxon>
        <taxon>Sar</taxon>
        <taxon>Stramenopiles</taxon>
        <taxon>Ochrophyta</taxon>
        <taxon>Dictyochophyceae</taxon>
        <taxon>Dictyochales</taxon>
        <taxon>Dictyochaceae</taxon>
        <taxon>Octactis</taxon>
    </lineage>
</organism>
<dbReference type="Pfam" id="PF24987">
    <property type="entry name" value="HEAT_EF3_N"/>
    <property type="match status" value="2"/>
</dbReference>
<dbReference type="InterPro" id="IPR034085">
    <property type="entry name" value="TOG"/>
</dbReference>
<sequence length="1506" mass="161965">MRAGASDVIAGMGSEDAAEAERETKRQLRVSVAVTLRECAQADVFSVEDGVLDSVLLFIIQKGLCDSDQEVQQSMLAAGTTIVDHYGEHHASTLLDLIEAAMDEAPAADVDMQLHDRRQESTVVLVGGVARFLKDPDKILSIVKKLLDALAIPSESVQKAVANRLAPLVASVKTNPSVPPFLDRLLACCLNGETYGDRRGGAYGVSAMVKGLGIGVLKQRQVIPALEAACTQGTPLNRQGALFAFECLCDRLKMLFEPYVIVILPLLLKCFSDGSEKVRKAAHGASRSIMANLSQHGVKLVLPKILEAMSETAWRTKQASTQLLGAMAYCAPRQLGSCLPQIVPKLTEAFTDTHPKVRESAKKALRDVRSVVRNPEVSSLSEVLLAALTEPSKHTKSAIEALLACEFIHSIDAPSLALLVPVLHRGMKDRSADTKRKASLITGNMCSMISDAKDMAPYLPQLLPGLQETVLDPIPDVRGTAAKALGQLVYGMGKLEDEIVPWLLTTLKTAPSSVERSGAAQGLSEIMTALPEGKRGQLLADLLPLASHPTVGIREGLLWLLSFLPLSLGNKNFAPWIASVLPVVLQGLADQVESVREVAMRAGQVMVKAQGKAQLGVLLPALEAGLSDDNWRIRQSSVQLLGDLLYLICGTKAIGVASSDLDVSAGSGASATADLGDDEFHGNARAAASLAATLGPERRASILAALYMLRSDMSMVVRNCTLQVWKSMVVNTPRTLREILPTILDQIIKSLASGNVDKRTVAGRALGDVVNKLGERVLPIMVPFLQENLRDAPDVNTRQGVCLGLAEVLQCASRKQIQDYQSSLVSTVHQALCDEAPEVRQQAAIAFQTLFKVVGMSAVDDVLPRLVKQAVSDSDEDRQERALFGLCQVLRSRGRELLPVVVPRFLVSPMSHSHAHALGTIAEVTGDSIHHMLHKILPVLASELADADQEAKSDVIEASVRRDALFDCGSKVVSVVESGGVHWLGTELIKLMSAEEAGLRKWGLRMLEAFFKGNTSCDYVDQVPLFLKEMSARFTDQESEVLEANRDALMALVKARPMEEFMNHLEFLRNLIVSLVSDAKHRKGASQDQKNNFMLPAFNVTKGIEPLLIVYQHALQNGSPLLREVAASGIGEMVELTDAAFLKPFLIKVTGPLIRVVGDRFPSGVKAAILTTLRLLLDKGARQLKPFVPQLQTSFVKALSDDAKAVRDRGAKALGQLMEMSNRVDPVIGDLVVNASNPANSDHVRESILTAIAEVFSRAGTKVSPGAREKARLALVKDCLSDPKEPIREAAARAVAAVAAHEDNLEGIIGEMTAPLFDGQRDGWELVHGYSLALGAIAVFPAAKPLWAQVIAGLVAALKGDQHGAVKADATRSLGMVLKEARKEGFDAVDVTQTLAPLAAIAAHESADVRVNGLDALKQAGKACPSQVRAHLGTVVPPILSAVRGTNIRVKMAGERALLHVLEIHTRTSTLDEVVATSDVSTARFVRDYARRVLMRLAPDSGDEDE</sequence>
<evidence type="ECO:0000256" key="1">
    <source>
        <dbReference type="ARBA" id="ARBA00022737"/>
    </source>
</evidence>
<dbReference type="PANTHER" id="PTHR23346:SF7">
    <property type="entry name" value="STALLED RIBOSOME SENSOR GCN1"/>
    <property type="match status" value="1"/>
</dbReference>
<feature type="region of interest" description="Disordered" evidence="3">
    <location>
        <begin position="1"/>
        <end position="20"/>
    </location>
</feature>
<feature type="repeat" description="HEAT" evidence="2">
    <location>
        <begin position="342"/>
        <end position="380"/>
    </location>
</feature>
<dbReference type="InterPro" id="IPR021133">
    <property type="entry name" value="HEAT_type_2"/>
</dbReference>
<dbReference type="GO" id="GO:0019887">
    <property type="term" value="F:protein kinase regulator activity"/>
    <property type="evidence" value="ECO:0007669"/>
    <property type="project" value="TreeGrafter"/>
</dbReference>
<dbReference type="GO" id="GO:0034198">
    <property type="term" value="P:cellular response to amino acid starvation"/>
    <property type="evidence" value="ECO:0007669"/>
    <property type="project" value="TreeGrafter"/>
</dbReference>
<evidence type="ECO:0000259" key="4">
    <source>
        <dbReference type="SMART" id="SM01349"/>
    </source>
</evidence>
<dbReference type="Gene3D" id="1.25.10.10">
    <property type="entry name" value="Leucine-rich Repeat Variant"/>
    <property type="match status" value="6"/>
</dbReference>
<reference evidence="5" key="1">
    <citation type="submission" date="2021-01" db="EMBL/GenBank/DDBJ databases">
        <authorList>
            <person name="Corre E."/>
            <person name="Pelletier E."/>
            <person name="Niang G."/>
            <person name="Scheremetjew M."/>
            <person name="Finn R."/>
            <person name="Kale V."/>
            <person name="Holt S."/>
            <person name="Cochrane G."/>
            <person name="Meng A."/>
            <person name="Brown T."/>
            <person name="Cohen L."/>
        </authorList>
    </citation>
    <scope>NUCLEOTIDE SEQUENCE</scope>
    <source>
        <strain evidence="5">CCMP1381</strain>
    </source>
</reference>
<feature type="repeat" description="HEAT" evidence="2">
    <location>
        <begin position="462"/>
        <end position="494"/>
    </location>
</feature>
<evidence type="ECO:0000313" key="5">
    <source>
        <dbReference type="EMBL" id="CAD9404861.1"/>
    </source>
</evidence>
<dbReference type="InterPro" id="IPR011989">
    <property type="entry name" value="ARM-like"/>
</dbReference>
<dbReference type="SUPFAM" id="SSF48371">
    <property type="entry name" value="ARM repeat"/>
    <property type="match status" value="3"/>
</dbReference>
<name>A0A7S2BRP6_9STRA</name>
<dbReference type="Pfam" id="PF13513">
    <property type="entry name" value="HEAT_EZ"/>
    <property type="match status" value="1"/>
</dbReference>
<evidence type="ECO:0000256" key="2">
    <source>
        <dbReference type="PROSITE-ProRule" id="PRU00103"/>
    </source>
</evidence>
<proteinExistence type="predicted"/>
<dbReference type="InterPro" id="IPR057546">
    <property type="entry name" value="HEAT_GCN1"/>
</dbReference>
<dbReference type="Pfam" id="PF13646">
    <property type="entry name" value="HEAT_2"/>
    <property type="match status" value="1"/>
</dbReference>
<dbReference type="SMART" id="SM01349">
    <property type="entry name" value="TOG"/>
    <property type="match status" value="1"/>
</dbReference>
<evidence type="ECO:0000256" key="3">
    <source>
        <dbReference type="SAM" id="MobiDB-lite"/>
    </source>
</evidence>
<protein>
    <recommendedName>
        <fullName evidence="4">TOG domain-containing protein</fullName>
    </recommendedName>
</protein>
<dbReference type="InterPro" id="IPR016024">
    <property type="entry name" value="ARM-type_fold"/>
</dbReference>
<keyword evidence="1" id="KW-0677">Repeat</keyword>
<dbReference type="GO" id="GO:0005829">
    <property type="term" value="C:cytosol"/>
    <property type="evidence" value="ECO:0007669"/>
    <property type="project" value="TreeGrafter"/>
</dbReference>
<gene>
    <name evidence="5" type="ORF">DSPE1174_LOCUS9564</name>
</gene>
<accession>A0A7S2BRP6</accession>
<dbReference type="GO" id="GO:0006417">
    <property type="term" value="P:regulation of translation"/>
    <property type="evidence" value="ECO:0007669"/>
    <property type="project" value="TreeGrafter"/>
</dbReference>
<feature type="domain" description="TOG" evidence="4">
    <location>
        <begin position="177"/>
        <end position="401"/>
    </location>
</feature>
<dbReference type="PROSITE" id="PS50077">
    <property type="entry name" value="HEAT_REPEAT"/>
    <property type="match status" value="3"/>
</dbReference>